<keyword evidence="1" id="KW-0812">Transmembrane</keyword>
<keyword evidence="1" id="KW-0472">Membrane</keyword>
<sequence length="187" mass="20266">MLFVPNLSYKDCRNLDEKEIARVIADKLLKKKKGSGHGGGGGGGSLDLGGGGGVGKIGERGFLSQTPYSPLRTLIQFFNLVFCIVITFCCHLIHYFSVKRGFSFELGTSPHYFMLFYVISLGISSLPYSVYALPIFWGRVGTTPQGLQGAGHRVSSGFGVNGLCQDTFSTERRLTTPPLALHSNAPR</sequence>
<reference evidence="2" key="1">
    <citation type="submission" date="2021-02" db="EMBL/GenBank/DDBJ databases">
        <authorList>
            <person name="Dougan E. K."/>
            <person name="Rhodes N."/>
            <person name="Thang M."/>
            <person name="Chan C."/>
        </authorList>
    </citation>
    <scope>NUCLEOTIDE SEQUENCE</scope>
</reference>
<evidence type="ECO:0000256" key="1">
    <source>
        <dbReference type="SAM" id="Phobius"/>
    </source>
</evidence>
<feature type="transmembrane region" description="Helical" evidence="1">
    <location>
        <begin position="77"/>
        <end position="96"/>
    </location>
</feature>
<dbReference type="EMBL" id="CAJNJA010005368">
    <property type="protein sequence ID" value="CAE7189002.1"/>
    <property type="molecule type" value="Genomic_DNA"/>
</dbReference>
<accession>A0A812IWR1</accession>
<evidence type="ECO:0000313" key="2">
    <source>
        <dbReference type="EMBL" id="CAE7189002.1"/>
    </source>
</evidence>
<name>A0A812IWR1_9DINO</name>
<evidence type="ECO:0000313" key="3">
    <source>
        <dbReference type="Proteomes" id="UP000601435"/>
    </source>
</evidence>
<keyword evidence="1" id="KW-1133">Transmembrane helix</keyword>
<proteinExistence type="predicted"/>
<dbReference type="AlphaFoldDB" id="A0A812IWR1"/>
<comment type="caution">
    <text evidence="2">The sequence shown here is derived from an EMBL/GenBank/DDBJ whole genome shotgun (WGS) entry which is preliminary data.</text>
</comment>
<gene>
    <name evidence="2" type="ORF">SNEC2469_LOCUS1036</name>
</gene>
<protein>
    <submittedName>
        <fullName evidence="2">Uncharacterized protein</fullName>
    </submittedName>
</protein>
<feature type="transmembrane region" description="Helical" evidence="1">
    <location>
        <begin position="116"/>
        <end position="137"/>
    </location>
</feature>
<organism evidence="2 3">
    <name type="scientific">Symbiodinium necroappetens</name>
    <dbReference type="NCBI Taxonomy" id="1628268"/>
    <lineage>
        <taxon>Eukaryota</taxon>
        <taxon>Sar</taxon>
        <taxon>Alveolata</taxon>
        <taxon>Dinophyceae</taxon>
        <taxon>Suessiales</taxon>
        <taxon>Symbiodiniaceae</taxon>
        <taxon>Symbiodinium</taxon>
    </lineage>
</organism>
<keyword evidence="3" id="KW-1185">Reference proteome</keyword>
<dbReference type="Proteomes" id="UP000601435">
    <property type="component" value="Unassembled WGS sequence"/>
</dbReference>